<feature type="transmembrane region" description="Helical" evidence="1">
    <location>
        <begin position="6"/>
        <end position="23"/>
    </location>
</feature>
<keyword evidence="1" id="KW-1133">Transmembrane helix</keyword>
<dbReference type="RefSeq" id="WP_111864153.1">
    <property type="nucleotide sequence ID" value="NZ_QLYX01000003.1"/>
</dbReference>
<evidence type="ECO:0000256" key="1">
    <source>
        <dbReference type="SAM" id="Phobius"/>
    </source>
</evidence>
<evidence type="ECO:0000313" key="2">
    <source>
        <dbReference type="EMBL" id="RAY15679.1"/>
    </source>
</evidence>
<name>A0A365H9I5_9ACTN</name>
<keyword evidence="3" id="KW-1185">Reference proteome</keyword>
<gene>
    <name evidence="2" type="ORF">DPM19_07795</name>
</gene>
<dbReference type="EMBL" id="QLYX01000003">
    <property type="protein sequence ID" value="RAY15679.1"/>
    <property type="molecule type" value="Genomic_DNA"/>
</dbReference>
<dbReference type="Proteomes" id="UP000251891">
    <property type="component" value="Unassembled WGS sequence"/>
</dbReference>
<keyword evidence="1" id="KW-0472">Membrane</keyword>
<keyword evidence="1" id="KW-0812">Transmembrane</keyword>
<protein>
    <submittedName>
        <fullName evidence="2">Uncharacterized protein</fullName>
    </submittedName>
</protein>
<proteinExistence type="predicted"/>
<comment type="caution">
    <text evidence="2">The sequence shown here is derived from an EMBL/GenBank/DDBJ whole genome shotgun (WGS) entry which is preliminary data.</text>
</comment>
<reference evidence="2 3" key="1">
    <citation type="submission" date="2018-06" db="EMBL/GenBank/DDBJ databases">
        <title>Actinomadura craniellae sp. nov. isolated from marine sponge Craniella sp.</title>
        <authorList>
            <person name="Li L."/>
            <person name="Xu Q.H."/>
            <person name="Lin H.W."/>
            <person name="Lu Y.H."/>
        </authorList>
    </citation>
    <scope>NUCLEOTIDE SEQUENCE [LARGE SCALE GENOMIC DNA]</scope>
    <source>
        <strain evidence="2 3">LHW63021</strain>
    </source>
</reference>
<accession>A0A365H9I5</accession>
<organism evidence="2 3">
    <name type="scientific">Actinomadura craniellae</name>
    <dbReference type="NCBI Taxonomy" id="2231787"/>
    <lineage>
        <taxon>Bacteria</taxon>
        <taxon>Bacillati</taxon>
        <taxon>Actinomycetota</taxon>
        <taxon>Actinomycetes</taxon>
        <taxon>Streptosporangiales</taxon>
        <taxon>Thermomonosporaceae</taxon>
        <taxon>Actinomadura</taxon>
    </lineage>
</organism>
<sequence>MKWWKALGLAGFVGVAATGVVIVRSERRRRAYTPEEIRNRLHERVAAAEAAEPVAAPEPANRVRRAADRAGQWWHRLRAAAVAARREGT</sequence>
<dbReference type="AlphaFoldDB" id="A0A365H9I5"/>
<evidence type="ECO:0000313" key="3">
    <source>
        <dbReference type="Proteomes" id="UP000251891"/>
    </source>
</evidence>